<accession>A0A976MDL0</accession>
<evidence type="ECO:0000259" key="3">
    <source>
        <dbReference type="Pfam" id="PF13087"/>
    </source>
</evidence>
<dbReference type="Pfam" id="PF13087">
    <property type="entry name" value="AAA_12"/>
    <property type="match status" value="1"/>
</dbReference>
<dbReference type="Gene3D" id="3.40.50.300">
    <property type="entry name" value="P-loop containing nucleotide triphosphate hydrolases"/>
    <property type="match status" value="3"/>
</dbReference>
<feature type="domain" description="DNA2/NAM7 helicase helicase" evidence="2">
    <location>
        <begin position="1260"/>
        <end position="1605"/>
    </location>
</feature>
<evidence type="ECO:0000259" key="2">
    <source>
        <dbReference type="Pfam" id="PF13086"/>
    </source>
</evidence>
<dbReference type="InterPro" id="IPR045055">
    <property type="entry name" value="DNA2/NAM7-like"/>
</dbReference>
<proteinExistence type="predicted"/>
<evidence type="ECO:0000313" key="6">
    <source>
        <dbReference type="EMBL" id="UKK01485.2"/>
    </source>
</evidence>
<dbReference type="PANTHER" id="PTHR10887:SF5">
    <property type="entry name" value="RNA HELICASE AQUARIUS"/>
    <property type="match status" value="1"/>
</dbReference>
<gene>
    <name evidence="6" type="ORF">MACK_002299</name>
</gene>
<feature type="compositionally biased region" description="Polar residues" evidence="1">
    <location>
        <begin position="1012"/>
        <end position="1040"/>
    </location>
</feature>
<dbReference type="Pfam" id="PF21143">
    <property type="entry name" value="Aquarius_N_2nd"/>
    <property type="match status" value="1"/>
</dbReference>
<evidence type="ECO:0008006" key="8">
    <source>
        <dbReference type="Google" id="ProtNLM"/>
    </source>
</evidence>
<evidence type="ECO:0000313" key="7">
    <source>
        <dbReference type="Proteomes" id="UP000244811"/>
    </source>
</evidence>
<dbReference type="InterPro" id="IPR041677">
    <property type="entry name" value="DNA2/NAM7_AAA_11"/>
</dbReference>
<dbReference type="InterPro" id="IPR032174">
    <property type="entry name" value="Aquarius_N"/>
</dbReference>
<protein>
    <recommendedName>
        <fullName evidence="8">Intron-binding protein aquarius</fullName>
    </recommendedName>
</protein>
<feature type="compositionally biased region" description="Low complexity" evidence="1">
    <location>
        <begin position="1895"/>
        <end position="1911"/>
    </location>
</feature>
<dbReference type="Pfam" id="PF13086">
    <property type="entry name" value="AAA_11"/>
    <property type="match status" value="1"/>
</dbReference>
<dbReference type="PANTHER" id="PTHR10887">
    <property type="entry name" value="DNA2/NAM7 HELICASE FAMILY"/>
    <property type="match status" value="1"/>
</dbReference>
<dbReference type="SUPFAM" id="SSF52540">
    <property type="entry name" value="P-loop containing nucleoside triphosphate hydrolases"/>
    <property type="match status" value="1"/>
</dbReference>
<feature type="compositionally biased region" description="Polar residues" evidence="1">
    <location>
        <begin position="507"/>
        <end position="542"/>
    </location>
</feature>
<dbReference type="CDD" id="cd18808">
    <property type="entry name" value="SF1_C_Upf1"/>
    <property type="match status" value="1"/>
</dbReference>
<dbReference type="EMBL" id="CP056070">
    <property type="protein sequence ID" value="UKK01485.2"/>
    <property type="molecule type" value="Genomic_DNA"/>
</dbReference>
<name>A0A976MDL0_THEOR</name>
<feature type="region of interest" description="Disordered" evidence="1">
    <location>
        <begin position="507"/>
        <end position="546"/>
    </location>
</feature>
<dbReference type="InterPro" id="IPR027417">
    <property type="entry name" value="P-loop_NTPase"/>
</dbReference>
<reference evidence="6" key="1">
    <citation type="submission" date="2022-07" db="EMBL/GenBank/DDBJ databases">
        <title>Evaluation of T. orientalis genome assembly methods using nanopore sequencing and analysis of variation between genomes.</title>
        <authorList>
            <person name="Yam J."/>
            <person name="Micallef M.L."/>
            <person name="Liu M."/>
            <person name="Djordjevic S.P."/>
            <person name="Bogema D.R."/>
            <person name="Jenkins C."/>
        </authorList>
    </citation>
    <scope>NUCLEOTIDE SEQUENCE</scope>
    <source>
        <strain evidence="6">Goon Nure</strain>
    </source>
</reference>
<dbReference type="Pfam" id="PF16399">
    <property type="entry name" value="Aquarius_N_1st"/>
    <property type="match status" value="1"/>
</dbReference>
<evidence type="ECO:0000259" key="4">
    <source>
        <dbReference type="Pfam" id="PF16399"/>
    </source>
</evidence>
<feature type="region of interest" description="Disordered" evidence="1">
    <location>
        <begin position="1666"/>
        <end position="1697"/>
    </location>
</feature>
<feature type="domain" description="RNA helicase aquarius beta-barrel" evidence="5">
    <location>
        <begin position="756"/>
        <end position="878"/>
    </location>
</feature>
<feature type="region of interest" description="Disordered" evidence="1">
    <location>
        <begin position="1886"/>
        <end position="1911"/>
    </location>
</feature>
<dbReference type="GO" id="GO:0071013">
    <property type="term" value="C:catalytic step 2 spliceosome"/>
    <property type="evidence" value="ECO:0007669"/>
    <property type="project" value="TreeGrafter"/>
</dbReference>
<dbReference type="GO" id="GO:0004386">
    <property type="term" value="F:helicase activity"/>
    <property type="evidence" value="ECO:0007669"/>
    <property type="project" value="InterPro"/>
</dbReference>
<feature type="region of interest" description="Disordered" evidence="1">
    <location>
        <begin position="990"/>
        <end position="1043"/>
    </location>
</feature>
<sequence>MNSSLRPKLATLDELLSHDFYKRLVASAERCLPEVSSVKGPKQLASSQFGKEIVEIYKTLFSGGFNKLDMASLEHSDYLSHLLPCLSTESFPLIANIDSKSQEAFKRVRYCSVMTCVWCFVESHSSGRSEYVDVLSNVSSKHKDSFEALFFNAAQLLMVESWNEELCEARDFDSVDRVTVLEQRALLRFLIICFQRIELVEVRRCCMSLLSPQVWIHIPEELREANFFKNNRISKMLFLKAFENYKIRHDACNFTEFLEKSQSVNGKVEADNSVRSVYKVVPNDSNIKNLNASYRLILSRDFINSIINQFVFILEDCLSFSDDLKNKKNKSKSEDSKKVDDESEIMKLMYIENYLELFVDLLSQLHLRRIIKPIIEYRLILVRCKNHVLYQSVDANSKVEKEEGSIFVELVNILEYYLNFNINEELGVNMDYNVILEEYYKRFNKFQRICYLNYKEDENLKNIHLINNYSLNTNLSNILSNLDIGILVQLNQKLLLIPSVAATNANSTVDNSTAKDNSNGKGTTLGTDNNNATSKDVDNNATAKGKNREERLNGCHKDYLWPYSIELTPKKKKSKKLVKRLLISNLITYLKKPINELVLINKNNFYLNPFSSLFNSTTVVNPEVSETTESMESTEALELVDRRVDGEMIEIEEDMNYIKLSTLSLFKLNLQYLTLFDYLYRNFILYQFEIIYQIKQYIQQQVFILFSFSSQKPRFSRLGTGVSGGDSSEEESSRWVGRMFMGISGIAMSIVNKRIEMTVTLDLSLVQDYKIRQEWQQLTKYDILYLIQLKPNYSRFSTGNKEHDELLWGKDVRKIRFGEIVEVLDEENNNVLEFNPLDNKSFMGFKMRVKLLLDYEQYMKDIQEDLDYYSSFNLVIRRSKRQNNFKAILTNVQNVLNHRIDIPNWLQIVLLGYIHNITNEKRNIGSSKNTGNDVTDEGVSAKRRKYSSDKVGINYLNTFKSKQHLLSTTQFISIKLVPVLGKLEAVNVSNHDHHHNDNDYDNDYDDDKTSSKRPSCTTGNSKRTNCTTSNIRGRNSTSNDATDEKLELKENRLYIDTIDNDLNAYIYSNKRDGNKVLNKRELKKRVKMNLLNNDNVSTFIRNHIVSHPYNTYNKYTDSDDDEDHGDERLSVDHVVIDGVKFELYVEDSYLKGLNKLSNNYYVNDNQLPKFLISNFSDPYEVKFSKHSSTDNNTSVISNANSNNTSNAISNIISNTSSNITSNAISDIISNAISDNSVVGMEHNQLHGTNVNIKFVNKQIESIVNGTLEGLTVIMGPPGTGKTDVVSQIISILFNNFEHEKIVICTHSNFALDDIFTKLVKNELIDEHYMVRLGHSDLEVDQMGHFTKFGRVNYILQRRLDLLEVVKALKEQLNIMGDYESSIQYSLTFLQYYFLNTEFSNMGSEGRDNGDNYEVLEKEMKLLEGLDKFFRLELSFSYTLKDVRRLYEQIQVYNNSVDLDGAVEVEEGIEVYVEGGVVVNDDYNDHDNNKNHYHKKIWKQLLAKKKMYKKFLDKLYGALNELLPFEILRNNRDRMKYLVENYSRIVAMTCTHASIAKEELATLNYKSLVFEEAAQILEIESFIPICNNIKRLVLCGDHLQLSPIIQNAPLQKYSNLSQSLFLRLIRLNYPYVQLNMQARSKGEILNVYKNFYPNKIYTLGEDELSEDEVASDKTPGDVVKRDGVKPDGKGKGKTTTGSVPRITKLTQDLVNDLRSSLGNGTLTMRLNCIVQFINVNGEESSPIRHFYQNLEEAQYCVSLYMLMRLMGLRDIVILTAYNGQKCLIEDVVKKRCSWNNRIGSPLVSTIDKYQGRQADYVIVSLVRTKNVGYLRDPRRFVVATSRSKLGLYIVGKKSLIQNIKELAVFNTQLNKYPNNLQLRLSYSDGSTGSHGTSLDSHGSANSSNTGASGISSGEEEVAVVEQVLEVRNSKELEDLVKVLM</sequence>
<dbReference type="InterPro" id="IPR047187">
    <property type="entry name" value="SF1_C_Upf1"/>
</dbReference>
<evidence type="ECO:0000256" key="1">
    <source>
        <dbReference type="SAM" id="MobiDB-lite"/>
    </source>
</evidence>
<dbReference type="InterPro" id="IPR041679">
    <property type="entry name" value="DNA2/NAM7-like_C"/>
</dbReference>
<feature type="domain" description="RNA helicase aquarius N-terminal" evidence="4">
    <location>
        <begin position="259"/>
        <end position="504"/>
    </location>
</feature>
<feature type="compositionally biased region" description="Basic and acidic residues" evidence="1">
    <location>
        <begin position="1669"/>
        <end position="1689"/>
    </location>
</feature>
<dbReference type="InterPro" id="IPR048966">
    <property type="entry name" value="Aquarius_b-barrel"/>
</dbReference>
<organism evidence="6 7">
    <name type="scientific">Theileria orientalis</name>
    <dbReference type="NCBI Taxonomy" id="68886"/>
    <lineage>
        <taxon>Eukaryota</taxon>
        <taxon>Sar</taxon>
        <taxon>Alveolata</taxon>
        <taxon>Apicomplexa</taxon>
        <taxon>Aconoidasida</taxon>
        <taxon>Piroplasmida</taxon>
        <taxon>Theileriidae</taxon>
        <taxon>Theileria</taxon>
    </lineage>
</organism>
<feature type="domain" description="DNA2/NAM7 helicase-like C-terminal" evidence="3">
    <location>
        <begin position="1615"/>
        <end position="1852"/>
    </location>
</feature>
<evidence type="ECO:0000259" key="5">
    <source>
        <dbReference type="Pfam" id="PF21143"/>
    </source>
</evidence>
<dbReference type="GO" id="GO:0003729">
    <property type="term" value="F:mRNA binding"/>
    <property type="evidence" value="ECO:0007669"/>
    <property type="project" value="TreeGrafter"/>
</dbReference>
<dbReference type="Proteomes" id="UP000244811">
    <property type="component" value="Chromosome 3"/>
</dbReference>